<comment type="function">
    <text evidence="5">Removes the phosphate from trehalose 6-phosphate to produce free trehalose.</text>
</comment>
<dbReference type="InterPro" id="IPR036412">
    <property type="entry name" value="HAD-like_sf"/>
</dbReference>
<evidence type="ECO:0000313" key="6">
    <source>
        <dbReference type="EMBL" id="KAF8380078.1"/>
    </source>
</evidence>
<proteinExistence type="inferred from homology"/>
<dbReference type="OrthoDB" id="411251at2759"/>
<evidence type="ECO:0000256" key="2">
    <source>
        <dbReference type="ARBA" id="ARBA00001968"/>
    </source>
</evidence>
<dbReference type="AlphaFoldDB" id="A0A834YD96"/>
<dbReference type="UniPathway" id="UPA00299"/>
<accession>A0A834YD96</accession>
<dbReference type="SUPFAM" id="SSF56784">
    <property type="entry name" value="HAD-like"/>
    <property type="match status" value="1"/>
</dbReference>
<dbReference type="PANTHER" id="PTHR43768">
    <property type="entry name" value="TREHALOSE 6-PHOSPHATE PHOSPHATASE"/>
    <property type="match status" value="1"/>
</dbReference>
<comment type="catalytic activity">
    <reaction evidence="1 5">
        <text>alpha,alpha-trehalose 6-phosphate + H2O = alpha,alpha-trehalose + phosphate</text>
        <dbReference type="Rhea" id="RHEA:23420"/>
        <dbReference type="ChEBI" id="CHEBI:15377"/>
        <dbReference type="ChEBI" id="CHEBI:16551"/>
        <dbReference type="ChEBI" id="CHEBI:43474"/>
        <dbReference type="ChEBI" id="CHEBI:58429"/>
        <dbReference type="EC" id="3.1.3.12"/>
    </reaction>
</comment>
<comment type="pathway">
    <text evidence="5">Glycan biosynthesis; trehalose biosynthesis.</text>
</comment>
<name>A0A834YD96_TETSI</name>
<dbReference type="InterPro" id="IPR044651">
    <property type="entry name" value="OTSB-like"/>
</dbReference>
<dbReference type="InterPro" id="IPR003337">
    <property type="entry name" value="Trehalose_PPase"/>
</dbReference>
<dbReference type="GO" id="GO:0005992">
    <property type="term" value="P:trehalose biosynthetic process"/>
    <property type="evidence" value="ECO:0007669"/>
    <property type="project" value="UniProtKB-UniPathway"/>
</dbReference>
<dbReference type="InterPro" id="IPR023214">
    <property type="entry name" value="HAD_sf"/>
</dbReference>
<sequence length="341" mass="38942">MGLRQLLPYQQNMESISKAGLDVILRTPKTCDLPQIKECDRGTIEPNILDVNYSSWVVSFTSLKNFTQKHIDFCHCDIAQMKHPSALSKFDRMMTAAKGRKIVVFLDYDGTLSPIVDDPDRAFMSDAMRSAVSEVARYFPTAIISGRCRDKVYEFVQLTDVYYAGSHGMDIMAPLRHLKNNDGKYQTRAVDKKGNEVVLFQPAQDFLPAIQEILKVLEEKTKRIQGVVIENNRFCISVHFRRVCKEVMEIRPSIKWDKGYALEYLLDTLGFGSSGDVLPLYIGDDRTDEDAFKVIESRGEGYSIIVSSIPKDTRASYSLRDPSEVKSFLLRLARWKTKLFY</sequence>
<dbReference type="Gene3D" id="3.40.50.1000">
    <property type="entry name" value="HAD superfamily/HAD-like"/>
    <property type="match status" value="2"/>
</dbReference>
<evidence type="ECO:0000256" key="4">
    <source>
        <dbReference type="ARBA" id="ARBA00030356"/>
    </source>
</evidence>
<dbReference type="OMA" id="WNKGLAA"/>
<dbReference type="Proteomes" id="UP000655225">
    <property type="component" value="Unassembled WGS sequence"/>
</dbReference>
<organism evidence="6 7">
    <name type="scientific">Tetracentron sinense</name>
    <name type="common">Spur-leaf</name>
    <dbReference type="NCBI Taxonomy" id="13715"/>
    <lineage>
        <taxon>Eukaryota</taxon>
        <taxon>Viridiplantae</taxon>
        <taxon>Streptophyta</taxon>
        <taxon>Embryophyta</taxon>
        <taxon>Tracheophyta</taxon>
        <taxon>Spermatophyta</taxon>
        <taxon>Magnoliopsida</taxon>
        <taxon>Trochodendrales</taxon>
        <taxon>Trochodendraceae</taxon>
        <taxon>Tetracentron</taxon>
    </lineage>
</organism>
<gene>
    <name evidence="6" type="ORF">HHK36_027548</name>
</gene>
<keyword evidence="3 5" id="KW-0378">Hydrolase</keyword>
<dbReference type="Pfam" id="PF02358">
    <property type="entry name" value="Trehalose_PPase"/>
    <property type="match status" value="2"/>
</dbReference>
<comment type="caution">
    <text evidence="6">The sequence shown here is derived from an EMBL/GenBank/DDBJ whole genome shotgun (WGS) entry which is preliminary data.</text>
</comment>
<evidence type="ECO:0000256" key="3">
    <source>
        <dbReference type="ARBA" id="ARBA00022801"/>
    </source>
</evidence>
<evidence type="ECO:0000256" key="5">
    <source>
        <dbReference type="RuleBase" id="RU361117"/>
    </source>
</evidence>
<dbReference type="PANTHER" id="PTHR43768:SF24">
    <property type="entry name" value="TREHALOSE 6-PHOSPHATE PHOSPHATASE"/>
    <property type="match status" value="1"/>
</dbReference>
<protein>
    <recommendedName>
        <fullName evidence="4 5">Trehalose 6-phosphate phosphatase</fullName>
        <ecNumber evidence="5">3.1.3.12</ecNumber>
    </recommendedName>
</protein>
<reference evidence="6 7" key="1">
    <citation type="submission" date="2020-04" db="EMBL/GenBank/DDBJ databases">
        <title>Plant Genome Project.</title>
        <authorList>
            <person name="Zhang R.-G."/>
        </authorList>
    </citation>
    <scope>NUCLEOTIDE SEQUENCE [LARGE SCALE GENOMIC DNA]</scope>
    <source>
        <strain evidence="6">YNK0</strain>
        <tissue evidence="6">Leaf</tissue>
    </source>
</reference>
<keyword evidence="7" id="KW-1185">Reference proteome</keyword>
<dbReference type="EMBL" id="JABCRI010000021">
    <property type="protein sequence ID" value="KAF8380078.1"/>
    <property type="molecule type" value="Genomic_DNA"/>
</dbReference>
<dbReference type="EC" id="3.1.3.12" evidence="5"/>
<dbReference type="FunFam" id="3.40.50.1000:FF:000122">
    <property type="entry name" value="Trehalose 6-phosphate phosphatase"/>
    <property type="match status" value="1"/>
</dbReference>
<comment type="similarity">
    <text evidence="5">Belongs to the trehalose phosphatase family.</text>
</comment>
<dbReference type="GO" id="GO:0004805">
    <property type="term" value="F:trehalose-phosphatase activity"/>
    <property type="evidence" value="ECO:0007669"/>
    <property type="project" value="UniProtKB-EC"/>
</dbReference>
<evidence type="ECO:0000313" key="7">
    <source>
        <dbReference type="Proteomes" id="UP000655225"/>
    </source>
</evidence>
<dbReference type="NCBIfam" id="TIGR00685">
    <property type="entry name" value="T6PP"/>
    <property type="match status" value="1"/>
</dbReference>
<comment type="cofactor">
    <cofactor evidence="2 5">
        <name>a divalent metal cation</name>
        <dbReference type="ChEBI" id="CHEBI:60240"/>
    </cofactor>
</comment>
<evidence type="ECO:0000256" key="1">
    <source>
        <dbReference type="ARBA" id="ARBA00000500"/>
    </source>
</evidence>